<reference evidence="6" key="1">
    <citation type="journal article" date="2023" name="Nat. Commun.">
        <title>Diploid and tetraploid genomes of Acorus and the evolution of monocots.</title>
        <authorList>
            <person name="Ma L."/>
            <person name="Liu K.W."/>
            <person name="Li Z."/>
            <person name="Hsiao Y.Y."/>
            <person name="Qi Y."/>
            <person name="Fu T."/>
            <person name="Tang G.D."/>
            <person name="Zhang D."/>
            <person name="Sun W.H."/>
            <person name="Liu D.K."/>
            <person name="Li Y."/>
            <person name="Chen G.Z."/>
            <person name="Liu X.D."/>
            <person name="Liao X.Y."/>
            <person name="Jiang Y.T."/>
            <person name="Yu X."/>
            <person name="Hao Y."/>
            <person name="Huang J."/>
            <person name="Zhao X.W."/>
            <person name="Ke S."/>
            <person name="Chen Y.Y."/>
            <person name="Wu W.L."/>
            <person name="Hsu J.L."/>
            <person name="Lin Y.F."/>
            <person name="Huang M.D."/>
            <person name="Li C.Y."/>
            <person name="Huang L."/>
            <person name="Wang Z.W."/>
            <person name="Zhao X."/>
            <person name="Zhong W.Y."/>
            <person name="Peng D.H."/>
            <person name="Ahmad S."/>
            <person name="Lan S."/>
            <person name="Zhang J.S."/>
            <person name="Tsai W.C."/>
            <person name="Van de Peer Y."/>
            <person name="Liu Z.J."/>
        </authorList>
    </citation>
    <scope>NUCLEOTIDE SEQUENCE</scope>
    <source>
        <strain evidence="6">CP</strain>
    </source>
</reference>
<sequence length="790" mass="86210">MAKAIHGFLTLFIFLGLVASQASAAFHVCDPVRFSQLGLDMSVFRYCDKSLPYHVRAKDLIDRMTLPEKAIQLGNKAYGVPRLGLPPYEWWSEALHGVSSTGPGTWFNSTIPGATSFPTVILSTASFNESLWKTIGQAVSTEARAMHNLGMAGLTFWSPNVNVVRDPRWGRILETPGEDPFVVGRYAANYVRGLQDVEGQETTADLNSRPLKVSSCCKHYAAYDVDNWETVARWTFDARVREQDMVETFLRPFEMCIKEGDVSSVMCSYNSVNGIPTCADPKLLKQTVRDDWDLHGYIVSDCDSIEVMHHDRNWLNGAEEDQVSQAMRAGLDLDCGVYYPNFVESSVLKGKMRSSDIDKALKNNYVVLMRLGYFDGMPAYDSLGTNDVCTADHIALAADAARQGIVLLKNDNNALPLDPTKYKSIALIGPHANASSVMIGNYAGTPCKIISPLTAFSGMATVDYQMGCADVACKEDTLIAAAEDAARKAEATIIVVGIDGSIETEGTDRTDLLLPGFQTQMINQVATAANGPVTLVIISAGGVDISFAQQNPSINAIIWAGYPVSKAVLPSLMSSSENTIQVRGRLPLTWYKADYADKIPMTSMQLRPDDKLGYPGRTYKFFNGSTVYPFGYGLSYTQFKYTLLSSSKPSLHINLERLQHCHDLDYKPGVFFPPCCSVAVKDMKCDQVVEFEIQVSNVGAVDGAHVVMVYSVPPSVIVGAPAKQVVAFKRVFVGAGKSEKVKFSLDACKSLAVVDKSALIVLPTGEHTIEIGSGDGNVISFPLHVDLQKN</sequence>
<evidence type="ECO:0000256" key="4">
    <source>
        <dbReference type="SAM" id="SignalP"/>
    </source>
</evidence>
<feature type="domain" description="Fibronectin type III-like" evidence="5">
    <location>
        <begin position="705"/>
        <end position="775"/>
    </location>
</feature>
<dbReference type="GO" id="GO:0046556">
    <property type="term" value="F:alpha-L-arabinofuranosidase activity"/>
    <property type="evidence" value="ECO:0007669"/>
    <property type="project" value="TreeGrafter"/>
</dbReference>
<dbReference type="PANTHER" id="PTHR42721:SF11">
    <property type="entry name" value="BETA-D-XYLOSIDASE 5-RELATED"/>
    <property type="match status" value="1"/>
</dbReference>
<dbReference type="InterPro" id="IPR002772">
    <property type="entry name" value="Glyco_hydro_3_C"/>
</dbReference>
<feature type="chain" id="PRO_5043933844" evidence="4">
    <location>
        <begin position="25"/>
        <end position="790"/>
    </location>
</feature>
<feature type="signal peptide" evidence="4">
    <location>
        <begin position="1"/>
        <end position="24"/>
    </location>
</feature>
<dbReference type="InterPro" id="IPR001764">
    <property type="entry name" value="Glyco_hydro_3_N"/>
</dbReference>
<dbReference type="Pfam" id="PF01915">
    <property type="entry name" value="Glyco_hydro_3_C"/>
    <property type="match status" value="1"/>
</dbReference>
<keyword evidence="7" id="KW-1185">Reference proteome</keyword>
<keyword evidence="3" id="KW-0326">Glycosidase</keyword>
<dbReference type="Gene3D" id="2.60.40.10">
    <property type="entry name" value="Immunoglobulins"/>
    <property type="match status" value="1"/>
</dbReference>
<dbReference type="Pfam" id="PF00933">
    <property type="entry name" value="Glyco_hydro_3"/>
    <property type="match status" value="1"/>
</dbReference>
<keyword evidence="1 4" id="KW-0732">Signal</keyword>
<dbReference type="InterPro" id="IPR036962">
    <property type="entry name" value="Glyco_hydro_3_N_sf"/>
</dbReference>
<dbReference type="InterPro" id="IPR017853">
    <property type="entry name" value="GH"/>
</dbReference>
<dbReference type="InterPro" id="IPR026891">
    <property type="entry name" value="Fn3-like"/>
</dbReference>
<dbReference type="SMART" id="SM01217">
    <property type="entry name" value="Fn3_like"/>
    <property type="match status" value="1"/>
</dbReference>
<dbReference type="SUPFAM" id="SSF52279">
    <property type="entry name" value="Beta-D-glucan exohydrolase, C-terminal domain"/>
    <property type="match status" value="1"/>
</dbReference>
<keyword evidence="2" id="KW-0378">Hydrolase</keyword>
<evidence type="ECO:0000256" key="2">
    <source>
        <dbReference type="ARBA" id="ARBA00022801"/>
    </source>
</evidence>
<dbReference type="GO" id="GO:0031222">
    <property type="term" value="P:arabinan catabolic process"/>
    <property type="evidence" value="ECO:0007669"/>
    <property type="project" value="TreeGrafter"/>
</dbReference>
<dbReference type="FunFam" id="3.40.50.1700:FF:000001">
    <property type="entry name" value="probable beta-D-xylosidase 2"/>
    <property type="match status" value="1"/>
</dbReference>
<dbReference type="PANTHER" id="PTHR42721">
    <property type="entry name" value="SUGAR HYDROLASE-RELATED"/>
    <property type="match status" value="1"/>
</dbReference>
<reference evidence="6" key="2">
    <citation type="submission" date="2023-06" db="EMBL/GenBank/DDBJ databases">
        <authorList>
            <person name="Ma L."/>
            <person name="Liu K.-W."/>
            <person name="Li Z."/>
            <person name="Hsiao Y.-Y."/>
            <person name="Qi Y."/>
            <person name="Fu T."/>
            <person name="Tang G."/>
            <person name="Zhang D."/>
            <person name="Sun W.-H."/>
            <person name="Liu D.-K."/>
            <person name="Li Y."/>
            <person name="Chen G.-Z."/>
            <person name="Liu X.-D."/>
            <person name="Liao X.-Y."/>
            <person name="Jiang Y.-T."/>
            <person name="Yu X."/>
            <person name="Hao Y."/>
            <person name="Huang J."/>
            <person name="Zhao X.-W."/>
            <person name="Ke S."/>
            <person name="Chen Y.-Y."/>
            <person name="Wu W.-L."/>
            <person name="Hsu J.-L."/>
            <person name="Lin Y.-F."/>
            <person name="Huang M.-D."/>
            <person name="Li C.-Y."/>
            <person name="Huang L."/>
            <person name="Wang Z.-W."/>
            <person name="Zhao X."/>
            <person name="Zhong W.-Y."/>
            <person name="Peng D.-H."/>
            <person name="Ahmad S."/>
            <person name="Lan S."/>
            <person name="Zhang J.-S."/>
            <person name="Tsai W.-C."/>
            <person name="Van De Peer Y."/>
            <person name="Liu Z.-J."/>
        </authorList>
    </citation>
    <scope>NUCLEOTIDE SEQUENCE</scope>
    <source>
        <strain evidence="6">CP</strain>
        <tissue evidence="6">Leaves</tissue>
    </source>
</reference>
<proteinExistence type="predicted"/>
<dbReference type="Proteomes" id="UP001180020">
    <property type="component" value="Unassembled WGS sequence"/>
</dbReference>
<dbReference type="InterPro" id="IPR013783">
    <property type="entry name" value="Ig-like_fold"/>
</dbReference>
<evidence type="ECO:0000256" key="3">
    <source>
        <dbReference type="ARBA" id="ARBA00023295"/>
    </source>
</evidence>
<evidence type="ECO:0000256" key="1">
    <source>
        <dbReference type="ARBA" id="ARBA00022729"/>
    </source>
</evidence>
<gene>
    <name evidence="6" type="primary">BXL5</name>
    <name evidence="6" type="ORF">QJS10_CPA02g01615</name>
</gene>
<dbReference type="InterPro" id="IPR044993">
    <property type="entry name" value="BXL"/>
</dbReference>
<protein>
    <submittedName>
        <fullName evidence="6">Beta-D-xylosidase 5</fullName>
    </submittedName>
</protein>
<evidence type="ECO:0000259" key="5">
    <source>
        <dbReference type="SMART" id="SM01217"/>
    </source>
</evidence>
<dbReference type="Gene3D" id="3.40.50.1700">
    <property type="entry name" value="Glycoside hydrolase family 3 C-terminal domain"/>
    <property type="match status" value="1"/>
</dbReference>
<dbReference type="FunFam" id="3.20.20.300:FF:000010">
    <property type="entry name" value="Putative beta-D-xylosidase 5"/>
    <property type="match status" value="1"/>
</dbReference>
<name>A0AAV9F9Y6_ACOCL</name>
<dbReference type="Pfam" id="PF14310">
    <property type="entry name" value="Fn3-like"/>
    <property type="match status" value="1"/>
</dbReference>
<accession>A0AAV9F9Y6</accession>
<dbReference type="GO" id="GO:0045493">
    <property type="term" value="P:xylan catabolic process"/>
    <property type="evidence" value="ECO:0007669"/>
    <property type="project" value="InterPro"/>
</dbReference>
<evidence type="ECO:0000313" key="7">
    <source>
        <dbReference type="Proteomes" id="UP001180020"/>
    </source>
</evidence>
<dbReference type="InterPro" id="IPR036881">
    <property type="entry name" value="Glyco_hydro_3_C_sf"/>
</dbReference>
<organism evidence="6 7">
    <name type="scientific">Acorus calamus</name>
    <name type="common">Sweet flag</name>
    <dbReference type="NCBI Taxonomy" id="4465"/>
    <lineage>
        <taxon>Eukaryota</taxon>
        <taxon>Viridiplantae</taxon>
        <taxon>Streptophyta</taxon>
        <taxon>Embryophyta</taxon>
        <taxon>Tracheophyta</taxon>
        <taxon>Spermatophyta</taxon>
        <taxon>Magnoliopsida</taxon>
        <taxon>Liliopsida</taxon>
        <taxon>Acoraceae</taxon>
        <taxon>Acorus</taxon>
    </lineage>
</organism>
<dbReference type="Gene3D" id="3.20.20.300">
    <property type="entry name" value="Glycoside hydrolase, family 3, N-terminal domain"/>
    <property type="match status" value="1"/>
</dbReference>
<dbReference type="GO" id="GO:0009044">
    <property type="term" value="F:xylan 1,4-beta-xylosidase activity"/>
    <property type="evidence" value="ECO:0007669"/>
    <property type="project" value="InterPro"/>
</dbReference>
<dbReference type="EMBL" id="JAUJYO010000002">
    <property type="protein sequence ID" value="KAK1322750.1"/>
    <property type="molecule type" value="Genomic_DNA"/>
</dbReference>
<comment type="caution">
    <text evidence="6">The sequence shown here is derived from an EMBL/GenBank/DDBJ whole genome shotgun (WGS) entry which is preliminary data.</text>
</comment>
<dbReference type="AlphaFoldDB" id="A0AAV9F9Y6"/>
<evidence type="ECO:0000313" key="6">
    <source>
        <dbReference type="EMBL" id="KAK1322750.1"/>
    </source>
</evidence>
<dbReference type="SUPFAM" id="SSF51445">
    <property type="entry name" value="(Trans)glycosidases"/>
    <property type="match status" value="1"/>
</dbReference>